<dbReference type="RefSeq" id="WP_092911835.1">
    <property type="nucleotide sequence ID" value="NZ_FOXB01000011.1"/>
</dbReference>
<proteinExistence type="predicted"/>
<dbReference type="OrthoDB" id="5338390at2"/>
<keyword evidence="2" id="KW-1185">Reference proteome</keyword>
<dbReference type="STRING" id="223786.SAMN05216234_11115"/>
<dbReference type="AlphaFoldDB" id="A0A1I5NL51"/>
<dbReference type="SUPFAM" id="SSF63418">
    <property type="entry name" value="MurE/MurF N-terminal domain"/>
    <property type="match status" value="1"/>
</dbReference>
<organism evidence="1 2">
    <name type="scientific">Hydrogenimonas thermophila</name>
    <dbReference type="NCBI Taxonomy" id="223786"/>
    <lineage>
        <taxon>Bacteria</taxon>
        <taxon>Pseudomonadati</taxon>
        <taxon>Campylobacterota</taxon>
        <taxon>Epsilonproteobacteria</taxon>
        <taxon>Campylobacterales</taxon>
        <taxon>Hydrogenimonadaceae</taxon>
        <taxon>Hydrogenimonas</taxon>
    </lineage>
</organism>
<evidence type="ECO:0000313" key="2">
    <source>
        <dbReference type="Proteomes" id="UP000199227"/>
    </source>
</evidence>
<dbReference type="EMBL" id="FOXB01000011">
    <property type="protein sequence ID" value="SFP22568.1"/>
    <property type="molecule type" value="Genomic_DNA"/>
</dbReference>
<dbReference type="InterPro" id="IPR035911">
    <property type="entry name" value="MurE/MurF_N"/>
</dbReference>
<name>A0A1I5NL51_9BACT</name>
<gene>
    <name evidence="1" type="ORF">SAMN05216234_11115</name>
</gene>
<evidence type="ECO:0000313" key="1">
    <source>
        <dbReference type="EMBL" id="SFP22568.1"/>
    </source>
</evidence>
<dbReference type="Proteomes" id="UP000199227">
    <property type="component" value="Unassembled WGS sequence"/>
</dbReference>
<protein>
    <submittedName>
        <fullName evidence="1">Ferrochelatase</fullName>
    </submittedName>
</protein>
<reference evidence="1 2" key="1">
    <citation type="submission" date="2016-10" db="EMBL/GenBank/DDBJ databases">
        <authorList>
            <person name="de Groot N.N."/>
        </authorList>
    </citation>
    <scope>NUCLEOTIDE SEQUENCE [LARGE SCALE GENOMIC DNA]</scope>
    <source>
        <strain evidence="1 2">EP1-55-1</strain>
    </source>
</reference>
<accession>A0A1I5NL51</accession>
<sequence>MLLENLLAVTGGKLLNNPSISRFDSIELTASKVTRGSLFIAESPEEIDKALSRGAYGIVTDDLYITTTDEEVAWVYVKDIKKSLVKLLRLWLLKSPRNIFYVSTQVLEFLEIIQSNSSIVLLNGDDEEKSKQILSSSQNHIIFCDDKIFLDHIGANEVVPEISQVKYEIVDSRTFETSIIIDETYYNRLPLIPSMVTFLIEAIGVLKSLNHNFSMNHIDFTPSLEPIFVNSSCERVGFGESDKVLIFASNDLKCKHLKIFENVKWIDFRLLLPSQIKFYCDIKLPYFTWESKKEFFEIVTQQIKKRSYILIFAQKSEIFFKEIENFNLNNRPILNQGLF</sequence>